<dbReference type="InterPro" id="IPR050171">
    <property type="entry name" value="MFS_Transporters"/>
</dbReference>
<gene>
    <name evidence="10" type="ORF">AL072_27770</name>
</gene>
<feature type="transmembrane region" description="Helical" evidence="8">
    <location>
        <begin position="262"/>
        <end position="284"/>
    </location>
</feature>
<reference evidence="11" key="1">
    <citation type="submission" date="2015-08" db="EMBL/GenBank/DDBJ databases">
        <title>Complete Genome Sequence of Azospirillum thiophilum BV-S.</title>
        <authorList>
            <person name="Fomenkov A."/>
            <person name="Vincze T."/>
            <person name="Grabovich M."/>
            <person name="Dubinina G."/>
            <person name="Orlova M."/>
            <person name="Belousova E."/>
            <person name="Roberts R.J."/>
        </authorList>
    </citation>
    <scope>NUCLEOTIDE SEQUENCE [LARGE SCALE GENOMIC DNA]</scope>
    <source>
        <strain evidence="11">BV-S</strain>
    </source>
</reference>
<feature type="region of interest" description="Disordered" evidence="7">
    <location>
        <begin position="504"/>
        <end position="523"/>
    </location>
</feature>
<dbReference type="Gene3D" id="1.20.1250.20">
    <property type="entry name" value="MFS general substrate transporter like domains"/>
    <property type="match status" value="1"/>
</dbReference>
<feature type="transmembrane region" description="Helical" evidence="8">
    <location>
        <begin position="176"/>
        <end position="195"/>
    </location>
</feature>
<feature type="transmembrane region" description="Helical" evidence="8">
    <location>
        <begin position="32"/>
        <end position="54"/>
    </location>
</feature>
<feature type="transmembrane region" description="Helical" evidence="8">
    <location>
        <begin position="201"/>
        <end position="223"/>
    </location>
</feature>
<keyword evidence="6 8" id="KW-0472">Membrane</keyword>
<organism evidence="10 11">
    <name type="scientific">Azospirillum thiophilum</name>
    <dbReference type="NCBI Taxonomy" id="528244"/>
    <lineage>
        <taxon>Bacteria</taxon>
        <taxon>Pseudomonadati</taxon>
        <taxon>Pseudomonadota</taxon>
        <taxon>Alphaproteobacteria</taxon>
        <taxon>Rhodospirillales</taxon>
        <taxon>Azospirillaceae</taxon>
        <taxon>Azospirillum</taxon>
    </lineage>
</organism>
<evidence type="ECO:0000256" key="6">
    <source>
        <dbReference type="ARBA" id="ARBA00023136"/>
    </source>
</evidence>
<proteinExistence type="predicted"/>
<comment type="subcellular location">
    <subcellularLocation>
        <location evidence="1">Cell membrane</location>
        <topology evidence="1">Multi-pass membrane protein</topology>
    </subcellularLocation>
</comment>
<dbReference type="InterPro" id="IPR020846">
    <property type="entry name" value="MFS_dom"/>
</dbReference>
<evidence type="ECO:0000259" key="9">
    <source>
        <dbReference type="PROSITE" id="PS50850"/>
    </source>
</evidence>
<evidence type="ECO:0000256" key="4">
    <source>
        <dbReference type="ARBA" id="ARBA00022692"/>
    </source>
</evidence>
<keyword evidence="11" id="KW-1185">Reference proteome</keyword>
<keyword evidence="5 8" id="KW-1133">Transmembrane helix</keyword>
<accession>A0AAC8W4D2</accession>
<feature type="transmembrane region" description="Helical" evidence="8">
    <location>
        <begin position="66"/>
        <end position="86"/>
    </location>
</feature>
<dbReference type="Proteomes" id="UP000069935">
    <property type="component" value="Chromosome 5"/>
</dbReference>
<evidence type="ECO:0000256" key="8">
    <source>
        <dbReference type="SAM" id="Phobius"/>
    </source>
</evidence>
<feature type="transmembrane region" description="Helical" evidence="8">
    <location>
        <begin position="471"/>
        <end position="495"/>
    </location>
</feature>
<sequence>MVAAAVFLGVLLVSLLLPSAMRAAAATPLRSLLLPAGAMLAFGAGLMPQLAAVLTPEALYGILQDGAALLVVSSLVVFEALLLLGAGSARMRSPDATTAEPRAAVAGMRAALFLFMLAEELSRSFLPLYARELYTPVPGLSETLMMGLPIGLFMLLVAVFTPFAGAWAERFGSRRTLLVGTLPAVAGFAGTALAQSLPELLMWRSACALGYAVMFIGAQGFIARHTPPDQRARGMAQFVAAVIVAGLCGAPIGGILADHLGYRAAFAASALLALAAALAAALLLPADRAGGARDGGRFRLRDAAGLLANRRFLALLLFSSVPTKLMLTGYLFYLVPVSLHAAGETPAGIGRMMMTYGLIIVVLGPWVSRMADRGGRHSLFAGLGGLIGGAGTLAILQAPGVPGILAGIAALGIAHAFNNATQLALVPEVCRTECARMGETGVFAVYRLLERGGSVIGPLLAAVIADRFGLQAALVAFGALGMLCGAAFCAVFLLAPPREAAQPRLATPPLTPPIDHGGDDAHA</sequence>
<dbReference type="InterPro" id="IPR011701">
    <property type="entry name" value="MFS"/>
</dbReference>
<dbReference type="InterPro" id="IPR036259">
    <property type="entry name" value="MFS_trans_sf"/>
</dbReference>
<dbReference type="PROSITE" id="PS50850">
    <property type="entry name" value="MFS"/>
    <property type="match status" value="1"/>
</dbReference>
<feature type="transmembrane region" description="Helical" evidence="8">
    <location>
        <begin position="379"/>
        <end position="398"/>
    </location>
</feature>
<evidence type="ECO:0000256" key="2">
    <source>
        <dbReference type="ARBA" id="ARBA00022448"/>
    </source>
</evidence>
<feature type="domain" description="Major facilitator superfamily (MFS) profile" evidence="9">
    <location>
        <begin position="104"/>
        <end position="499"/>
    </location>
</feature>
<dbReference type="GO" id="GO:0005886">
    <property type="term" value="C:plasma membrane"/>
    <property type="evidence" value="ECO:0007669"/>
    <property type="project" value="UniProtKB-SubCell"/>
</dbReference>
<dbReference type="Pfam" id="PF07690">
    <property type="entry name" value="MFS_1"/>
    <property type="match status" value="1"/>
</dbReference>
<dbReference type="AlphaFoldDB" id="A0AAC8W4D2"/>
<dbReference type="PANTHER" id="PTHR23517:SF3">
    <property type="entry name" value="INTEGRAL MEMBRANE TRANSPORT PROTEIN"/>
    <property type="match status" value="1"/>
</dbReference>
<keyword evidence="2" id="KW-0813">Transport</keyword>
<reference evidence="10 11" key="2">
    <citation type="journal article" date="2016" name="Genome Announc.">
        <title>Complete Genome Sequence of a Strain of Azospirillum thiophilum Isolated from a Sulfide Spring.</title>
        <authorList>
            <person name="Fomenkov A."/>
            <person name="Vincze T."/>
            <person name="Grabovich M."/>
            <person name="Anton B.P."/>
            <person name="Dubinina G."/>
            <person name="Orlova M."/>
            <person name="Belousova E."/>
            <person name="Roberts R.J."/>
        </authorList>
    </citation>
    <scope>NUCLEOTIDE SEQUENCE [LARGE SCALE GENOMIC DNA]</scope>
    <source>
        <strain evidence="10 11">BV-S</strain>
    </source>
</reference>
<dbReference type="GO" id="GO:0022857">
    <property type="term" value="F:transmembrane transporter activity"/>
    <property type="evidence" value="ECO:0007669"/>
    <property type="project" value="InterPro"/>
</dbReference>
<feature type="transmembrane region" description="Helical" evidence="8">
    <location>
        <begin position="144"/>
        <end position="164"/>
    </location>
</feature>
<keyword evidence="3" id="KW-1003">Cell membrane</keyword>
<evidence type="ECO:0000256" key="1">
    <source>
        <dbReference type="ARBA" id="ARBA00004651"/>
    </source>
</evidence>
<dbReference type="PANTHER" id="PTHR23517">
    <property type="entry name" value="RESISTANCE PROTEIN MDTM, PUTATIVE-RELATED-RELATED"/>
    <property type="match status" value="1"/>
</dbReference>
<protein>
    <submittedName>
        <fullName evidence="10">MFS transporter permease</fullName>
    </submittedName>
</protein>
<evidence type="ECO:0000256" key="7">
    <source>
        <dbReference type="SAM" id="MobiDB-lite"/>
    </source>
</evidence>
<dbReference type="EMBL" id="CP012405">
    <property type="protein sequence ID" value="ALG74895.1"/>
    <property type="molecule type" value="Genomic_DNA"/>
</dbReference>
<name>A0AAC8W4D2_9PROT</name>
<feature type="transmembrane region" description="Helical" evidence="8">
    <location>
        <begin position="347"/>
        <end position="367"/>
    </location>
</feature>
<evidence type="ECO:0000256" key="3">
    <source>
        <dbReference type="ARBA" id="ARBA00022475"/>
    </source>
</evidence>
<dbReference type="KEGG" id="ati:AL072_27770"/>
<evidence type="ECO:0000256" key="5">
    <source>
        <dbReference type="ARBA" id="ARBA00022989"/>
    </source>
</evidence>
<evidence type="ECO:0000313" key="10">
    <source>
        <dbReference type="EMBL" id="ALG74895.1"/>
    </source>
</evidence>
<evidence type="ECO:0000313" key="11">
    <source>
        <dbReference type="Proteomes" id="UP000069935"/>
    </source>
</evidence>
<feature type="transmembrane region" description="Helical" evidence="8">
    <location>
        <begin position="235"/>
        <end position="256"/>
    </location>
</feature>
<dbReference type="SUPFAM" id="SSF103473">
    <property type="entry name" value="MFS general substrate transporter"/>
    <property type="match status" value="1"/>
</dbReference>
<keyword evidence="4 8" id="KW-0812">Transmembrane</keyword>
<feature type="transmembrane region" description="Helical" evidence="8">
    <location>
        <begin position="312"/>
        <end position="335"/>
    </location>
</feature>